<evidence type="ECO:0000313" key="3">
    <source>
        <dbReference type="EMBL" id="EJD65554.1"/>
    </source>
</evidence>
<dbReference type="PANTHER" id="PTHR38447">
    <property type="entry name" value="TRANSCRIPTION FACTOR YDEB-RELATED"/>
    <property type="match status" value="1"/>
</dbReference>
<sequence>MEYKIGDTVVYPRHGAARIEGITERTLRGVTRQYLRLAVLSSDGLEISVPADAVEKVGVREVVNGVAVARVFEILRTPVVEEKTNWSRRYKLNVEKIATGDVNKIAEVVRDLSQRDDEDHGLSAGEKRMLARARGVLTSEIALSEGIDDSEAQRLLDVNLGYQDPEPGDEKHHAEAPEEPAFQTLYRLEEEERAAKIAAKQAARAAREAAAETKKSGEDSSSDTDSSPNSSNGSLPEI</sequence>
<reference evidence="3 4" key="1">
    <citation type="submission" date="2012-01" db="EMBL/GenBank/DDBJ databases">
        <title>The Genome Sequence of Scardovia wiggsiae F0424.</title>
        <authorList>
            <consortium name="The Broad Institute Genome Sequencing Platform"/>
            <person name="Earl A."/>
            <person name="Ward D."/>
            <person name="Feldgarden M."/>
            <person name="Gevers D."/>
            <person name="Izard J."/>
            <person name="Ganesan A."/>
            <person name="Baranova O.V."/>
            <person name="Blanton J.M."/>
            <person name="Tanner A.C."/>
            <person name="Mathney J."/>
            <person name="Dewhirst F.E."/>
            <person name="Young S.K."/>
            <person name="Zeng Q."/>
            <person name="Gargeya S."/>
            <person name="Fitzgerald M."/>
            <person name="Haas B."/>
            <person name="Abouelleil A."/>
            <person name="Alvarado L."/>
            <person name="Arachchi H.M."/>
            <person name="Berlin A."/>
            <person name="Chapman S.B."/>
            <person name="Gearin G."/>
            <person name="Goldberg J."/>
            <person name="Griggs A."/>
            <person name="Gujja S."/>
            <person name="Hansen M."/>
            <person name="Heiman D."/>
            <person name="Howarth C."/>
            <person name="Larimer J."/>
            <person name="Lui A."/>
            <person name="MacDonald P.J.P."/>
            <person name="McCowen C."/>
            <person name="Montmayeur A."/>
            <person name="Murphy C."/>
            <person name="Neiman D."/>
            <person name="Pearson M."/>
            <person name="Priest M."/>
            <person name="Roberts A."/>
            <person name="Saif S."/>
            <person name="Shea T."/>
            <person name="Sisk P."/>
            <person name="Stolte C."/>
            <person name="Sykes S."/>
            <person name="Wortman J."/>
            <person name="Nusbaum C."/>
            <person name="Birren B."/>
        </authorList>
    </citation>
    <scope>NUCLEOTIDE SEQUENCE [LARGE SCALE GENOMIC DNA]</scope>
    <source>
        <strain evidence="3 4">F0424</strain>
    </source>
</reference>
<dbReference type="STRING" id="857290.HMPREF9156_00318"/>
<proteinExistence type="predicted"/>
<dbReference type="SMART" id="SM01058">
    <property type="entry name" value="CarD_TRCF"/>
    <property type="match status" value="1"/>
</dbReference>
<dbReference type="OrthoDB" id="9786074at2"/>
<comment type="caution">
    <text evidence="3">The sequence shown here is derived from an EMBL/GenBank/DDBJ whole genome shotgun (WGS) entry which is preliminary data.</text>
</comment>
<dbReference type="AlphaFoldDB" id="J0X141"/>
<dbReference type="SUPFAM" id="SSF141259">
    <property type="entry name" value="CarD-like"/>
    <property type="match status" value="1"/>
</dbReference>
<evidence type="ECO:0000256" key="1">
    <source>
        <dbReference type="SAM" id="MobiDB-lite"/>
    </source>
</evidence>
<dbReference type="InterPro" id="IPR036101">
    <property type="entry name" value="CarD-like/TRCF_RID_sf"/>
</dbReference>
<dbReference type="InterPro" id="IPR048792">
    <property type="entry name" value="CarD_C"/>
</dbReference>
<feature type="domain" description="CarD-like/TRCF RNAP-interacting" evidence="2">
    <location>
        <begin position="2"/>
        <end position="113"/>
    </location>
</feature>
<dbReference type="Gene3D" id="1.20.58.1290">
    <property type="entry name" value="CarD-like, C-terminal domain"/>
    <property type="match status" value="1"/>
</dbReference>
<dbReference type="Pfam" id="PF02559">
    <property type="entry name" value="CarD_TRCF_RID"/>
    <property type="match status" value="1"/>
</dbReference>
<evidence type="ECO:0000259" key="2">
    <source>
        <dbReference type="SMART" id="SM01058"/>
    </source>
</evidence>
<feature type="region of interest" description="Disordered" evidence="1">
    <location>
        <begin position="197"/>
        <end position="238"/>
    </location>
</feature>
<dbReference type="Gene3D" id="2.40.10.170">
    <property type="match status" value="1"/>
</dbReference>
<dbReference type="RefSeq" id="WP_007147386.1">
    <property type="nucleotide sequence ID" value="NZ_AKCI01000001.1"/>
</dbReference>
<dbReference type="Pfam" id="PF21095">
    <property type="entry name" value="CarD_C"/>
    <property type="match status" value="1"/>
</dbReference>
<accession>J0X141</accession>
<protein>
    <recommendedName>
        <fullName evidence="2">CarD-like/TRCF RNAP-interacting domain-containing protein</fullName>
    </recommendedName>
</protein>
<gene>
    <name evidence="3" type="ORF">HMPREF9156_00318</name>
</gene>
<organism evidence="3 4">
    <name type="scientific">Scardovia wiggsiae F0424</name>
    <dbReference type="NCBI Taxonomy" id="857290"/>
    <lineage>
        <taxon>Bacteria</taxon>
        <taxon>Bacillati</taxon>
        <taxon>Actinomycetota</taxon>
        <taxon>Actinomycetes</taxon>
        <taxon>Bifidobacteriales</taxon>
        <taxon>Bifidobacteriaceae</taxon>
        <taxon>Scardovia</taxon>
    </lineage>
</organism>
<dbReference type="Proteomes" id="UP000006415">
    <property type="component" value="Unassembled WGS sequence"/>
</dbReference>
<dbReference type="HOGENOM" id="CLU_048259_1_2_11"/>
<dbReference type="eggNOG" id="COG1329">
    <property type="taxonomic scope" value="Bacteria"/>
</dbReference>
<evidence type="ECO:0000313" key="4">
    <source>
        <dbReference type="Proteomes" id="UP000006415"/>
    </source>
</evidence>
<dbReference type="InterPro" id="IPR003711">
    <property type="entry name" value="CarD-like/TRCF_RID"/>
</dbReference>
<dbReference type="InterPro" id="IPR052531">
    <property type="entry name" value="CarD-like_regulator"/>
</dbReference>
<dbReference type="EMBL" id="AGZS01000001">
    <property type="protein sequence ID" value="EJD65554.1"/>
    <property type="molecule type" value="Genomic_DNA"/>
</dbReference>
<feature type="region of interest" description="Disordered" evidence="1">
    <location>
        <begin position="160"/>
        <end position="181"/>
    </location>
</feature>
<keyword evidence="4" id="KW-1185">Reference proteome</keyword>
<feature type="compositionally biased region" description="Basic and acidic residues" evidence="1">
    <location>
        <begin position="205"/>
        <end position="218"/>
    </location>
</feature>
<feature type="compositionally biased region" description="Low complexity" evidence="1">
    <location>
        <begin position="223"/>
        <end position="238"/>
    </location>
</feature>
<dbReference type="InterPro" id="IPR042215">
    <property type="entry name" value="CarD-like_C"/>
</dbReference>
<name>J0X141_9BIFI</name>
<dbReference type="PANTHER" id="PTHR38447:SF1">
    <property type="entry name" value="RNA POLYMERASE-BINDING TRANSCRIPTION FACTOR CARD"/>
    <property type="match status" value="1"/>
</dbReference>
<dbReference type="GO" id="GO:0009303">
    <property type="term" value="P:rRNA transcription"/>
    <property type="evidence" value="ECO:0007669"/>
    <property type="project" value="TreeGrafter"/>
</dbReference>